<evidence type="ECO:0008006" key="4">
    <source>
        <dbReference type="Google" id="ProtNLM"/>
    </source>
</evidence>
<proteinExistence type="predicted"/>
<dbReference type="Proteomes" id="UP001634393">
    <property type="component" value="Unassembled WGS sequence"/>
</dbReference>
<reference evidence="2 3" key="1">
    <citation type="submission" date="2024-12" db="EMBL/GenBank/DDBJ databases">
        <title>The unique morphological basis and parallel evolutionary history of personate flowers in Penstemon.</title>
        <authorList>
            <person name="Depatie T.H."/>
            <person name="Wessinger C.A."/>
        </authorList>
    </citation>
    <scope>NUCLEOTIDE SEQUENCE [LARGE SCALE GENOMIC DNA]</scope>
    <source>
        <strain evidence="2">WTNN_2</strain>
        <tissue evidence="2">Leaf</tissue>
    </source>
</reference>
<keyword evidence="3" id="KW-1185">Reference proteome</keyword>
<evidence type="ECO:0000313" key="3">
    <source>
        <dbReference type="Proteomes" id="UP001634393"/>
    </source>
</evidence>
<dbReference type="EMBL" id="JBJXBP010000005">
    <property type="protein sequence ID" value="KAL3828474.1"/>
    <property type="molecule type" value="Genomic_DNA"/>
</dbReference>
<sequence>MNGRLRTIKELIEKMMRCMIVFIVLVLMVTKSAGTGMDLVEEDEVELGGSGLDAGGNHHYFSIPDFNRQPPASGSGTSTTTGRD</sequence>
<feature type="region of interest" description="Disordered" evidence="1">
    <location>
        <begin position="62"/>
        <end position="84"/>
    </location>
</feature>
<evidence type="ECO:0000313" key="2">
    <source>
        <dbReference type="EMBL" id="KAL3828474.1"/>
    </source>
</evidence>
<gene>
    <name evidence="2" type="ORF">ACJIZ3_017276</name>
</gene>
<organism evidence="2 3">
    <name type="scientific">Penstemon smallii</name>
    <dbReference type="NCBI Taxonomy" id="265156"/>
    <lineage>
        <taxon>Eukaryota</taxon>
        <taxon>Viridiplantae</taxon>
        <taxon>Streptophyta</taxon>
        <taxon>Embryophyta</taxon>
        <taxon>Tracheophyta</taxon>
        <taxon>Spermatophyta</taxon>
        <taxon>Magnoliopsida</taxon>
        <taxon>eudicotyledons</taxon>
        <taxon>Gunneridae</taxon>
        <taxon>Pentapetalae</taxon>
        <taxon>asterids</taxon>
        <taxon>lamiids</taxon>
        <taxon>Lamiales</taxon>
        <taxon>Plantaginaceae</taxon>
        <taxon>Cheloneae</taxon>
        <taxon>Penstemon</taxon>
    </lineage>
</organism>
<protein>
    <recommendedName>
        <fullName evidence="4">Transmembrane protein</fullName>
    </recommendedName>
</protein>
<comment type="caution">
    <text evidence="2">The sequence shown here is derived from an EMBL/GenBank/DDBJ whole genome shotgun (WGS) entry which is preliminary data.</text>
</comment>
<feature type="compositionally biased region" description="Low complexity" evidence="1">
    <location>
        <begin position="73"/>
        <end position="84"/>
    </location>
</feature>
<name>A0ABD3SV38_9LAMI</name>
<dbReference type="AlphaFoldDB" id="A0ABD3SV38"/>
<evidence type="ECO:0000256" key="1">
    <source>
        <dbReference type="SAM" id="MobiDB-lite"/>
    </source>
</evidence>
<accession>A0ABD3SV38</accession>